<sequence length="67" mass="7504">MFVGRALYILGLLVVFFSLIALIMILFSNNGNLLISFFALLNGFMAMGIGDIVIDLNHRKKLENRSN</sequence>
<evidence type="ECO:0000313" key="3">
    <source>
        <dbReference type="Proteomes" id="UP000799092"/>
    </source>
</evidence>
<feature type="transmembrane region" description="Helical" evidence="1">
    <location>
        <begin position="33"/>
        <end position="54"/>
    </location>
</feature>
<dbReference type="AlphaFoldDB" id="A0A6A8DAP6"/>
<keyword evidence="1" id="KW-1133">Transmembrane helix</keyword>
<evidence type="ECO:0000313" key="2">
    <source>
        <dbReference type="EMBL" id="MRH41636.1"/>
    </source>
</evidence>
<dbReference type="Proteomes" id="UP000799092">
    <property type="component" value="Unassembled WGS sequence"/>
</dbReference>
<accession>A0A6A8DAP6</accession>
<dbReference type="RefSeq" id="WP_153735272.1">
    <property type="nucleotide sequence ID" value="NZ_WJNG01000002.1"/>
</dbReference>
<dbReference type="OrthoDB" id="2940156at2"/>
<gene>
    <name evidence="2" type="ORF">GH741_02985</name>
</gene>
<keyword evidence="1" id="KW-0812">Transmembrane</keyword>
<feature type="transmembrane region" description="Helical" evidence="1">
    <location>
        <begin position="7"/>
        <end position="27"/>
    </location>
</feature>
<evidence type="ECO:0000256" key="1">
    <source>
        <dbReference type="SAM" id="Phobius"/>
    </source>
</evidence>
<name>A0A6A8DAP6_9BACI</name>
<proteinExistence type="predicted"/>
<protein>
    <submittedName>
        <fullName evidence="2">Uncharacterized protein</fullName>
    </submittedName>
</protein>
<dbReference type="EMBL" id="WJNG01000002">
    <property type="protein sequence ID" value="MRH41636.1"/>
    <property type="molecule type" value="Genomic_DNA"/>
</dbReference>
<keyword evidence="1" id="KW-0472">Membrane</keyword>
<reference evidence="2" key="1">
    <citation type="submission" date="2019-11" db="EMBL/GenBank/DDBJ databases">
        <authorList>
            <person name="Li J."/>
        </authorList>
    </citation>
    <scope>NUCLEOTIDE SEQUENCE</scope>
    <source>
        <strain evidence="2">B6B</strain>
    </source>
</reference>
<comment type="caution">
    <text evidence="2">The sequence shown here is derived from an EMBL/GenBank/DDBJ whole genome shotgun (WGS) entry which is preliminary data.</text>
</comment>
<keyword evidence="3" id="KW-1185">Reference proteome</keyword>
<organism evidence="2 3">
    <name type="scientific">Aquibacillus halophilus</name>
    <dbReference type="NCBI Taxonomy" id="930132"/>
    <lineage>
        <taxon>Bacteria</taxon>
        <taxon>Bacillati</taxon>
        <taxon>Bacillota</taxon>
        <taxon>Bacilli</taxon>
        <taxon>Bacillales</taxon>
        <taxon>Bacillaceae</taxon>
        <taxon>Aquibacillus</taxon>
    </lineage>
</organism>